<evidence type="ECO:0000313" key="2">
    <source>
        <dbReference type="EMBL" id="KAF2494910.1"/>
    </source>
</evidence>
<dbReference type="EMBL" id="MU004190">
    <property type="protein sequence ID" value="KAF2494910.1"/>
    <property type="molecule type" value="Genomic_DNA"/>
</dbReference>
<proteinExistence type="predicted"/>
<gene>
    <name evidence="2" type="ORF">BU16DRAFT_562539</name>
</gene>
<name>A0A6A6QSD4_9PEZI</name>
<feature type="compositionally biased region" description="Basic residues" evidence="1">
    <location>
        <begin position="21"/>
        <end position="33"/>
    </location>
</feature>
<dbReference type="AlphaFoldDB" id="A0A6A6QSD4"/>
<feature type="region of interest" description="Disordered" evidence="1">
    <location>
        <begin position="16"/>
        <end position="54"/>
    </location>
</feature>
<evidence type="ECO:0000256" key="1">
    <source>
        <dbReference type="SAM" id="MobiDB-lite"/>
    </source>
</evidence>
<accession>A0A6A6QSD4</accession>
<organism evidence="2 3">
    <name type="scientific">Lophium mytilinum</name>
    <dbReference type="NCBI Taxonomy" id="390894"/>
    <lineage>
        <taxon>Eukaryota</taxon>
        <taxon>Fungi</taxon>
        <taxon>Dikarya</taxon>
        <taxon>Ascomycota</taxon>
        <taxon>Pezizomycotina</taxon>
        <taxon>Dothideomycetes</taxon>
        <taxon>Pleosporomycetidae</taxon>
        <taxon>Mytilinidiales</taxon>
        <taxon>Mytilinidiaceae</taxon>
        <taxon>Lophium</taxon>
    </lineage>
</organism>
<reference evidence="2" key="1">
    <citation type="journal article" date="2020" name="Stud. Mycol.">
        <title>101 Dothideomycetes genomes: a test case for predicting lifestyles and emergence of pathogens.</title>
        <authorList>
            <person name="Haridas S."/>
            <person name="Albert R."/>
            <person name="Binder M."/>
            <person name="Bloem J."/>
            <person name="Labutti K."/>
            <person name="Salamov A."/>
            <person name="Andreopoulos B."/>
            <person name="Baker S."/>
            <person name="Barry K."/>
            <person name="Bills G."/>
            <person name="Bluhm B."/>
            <person name="Cannon C."/>
            <person name="Castanera R."/>
            <person name="Culley D."/>
            <person name="Daum C."/>
            <person name="Ezra D."/>
            <person name="Gonzalez J."/>
            <person name="Henrissat B."/>
            <person name="Kuo A."/>
            <person name="Liang C."/>
            <person name="Lipzen A."/>
            <person name="Lutzoni F."/>
            <person name="Magnuson J."/>
            <person name="Mondo S."/>
            <person name="Nolan M."/>
            <person name="Ohm R."/>
            <person name="Pangilinan J."/>
            <person name="Park H.-J."/>
            <person name="Ramirez L."/>
            <person name="Alfaro M."/>
            <person name="Sun H."/>
            <person name="Tritt A."/>
            <person name="Yoshinaga Y."/>
            <person name="Zwiers L.-H."/>
            <person name="Turgeon B."/>
            <person name="Goodwin S."/>
            <person name="Spatafora J."/>
            <person name="Crous P."/>
            <person name="Grigoriev I."/>
        </authorList>
    </citation>
    <scope>NUCLEOTIDE SEQUENCE</scope>
    <source>
        <strain evidence="2">CBS 269.34</strain>
    </source>
</reference>
<keyword evidence="3" id="KW-1185">Reference proteome</keyword>
<protein>
    <submittedName>
        <fullName evidence="2">Uncharacterized protein</fullName>
    </submittedName>
</protein>
<sequence length="213" mass="24263">MNNLLSHQDYMRIHLGQRAGGVKKNRPGKNTRAHNREYGKGPAKATNPERSNSLNLETNDMEMDFIQVQAEDDMTDGQGFGTGPPYGTFGSNEAESVGIKAKDTENFIHRVRGSGITKPKPYIFQKARPTNLRLEELFRMKENVFRGGKMVLDLRKQVKEMDEEIKGFMGRELSETETKMLYTLYGRKEATERHMDQLLLEAFDEAVKSGSRN</sequence>
<dbReference type="Proteomes" id="UP000799750">
    <property type="component" value="Unassembled WGS sequence"/>
</dbReference>
<evidence type="ECO:0000313" key="3">
    <source>
        <dbReference type="Proteomes" id="UP000799750"/>
    </source>
</evidence>